<keyword evidence="4" id="KW-1185">Reference proteome</keyword>
<comment type="similarity">
    <text evidence="1">Belongs to the amidase family.</text>
</comment>
<evidence type="ECO:0000256" key="1">
    <source>
        <dbReference type="ARBA" id="ARBA00009199"/>
    </source>
</evidence>
<dbReference type="RefSeq" id="WP_126832708.1">
    <property type="nucleotide sequence ID" value="NZ_CBCRYB010000008.1"/>
</dbReference>
<organism evidence="3 4">
    <name type="scientific">Vagococcus fessus</name>
    <dbReference type="NCBI Taxonomy" id="120370"/>
    <lineage>
        <taxon>Bacteria</taxon>
        <taxon>Bacillati</taxon>
        <taxon>Bacillota</taxon>
        <taxon>Bacilli</taxon>
        <taxon>Lactobacillales</taxon>
        <taxon>Enterococcaceae</taxon>
        <taxon>Vagococcus</taxon>
    </lineage>
</organism>
<evidence type="ECO:0000313" key="3">
    <source>
        <dbReference type="EMBL" id="RSU01615.1"/>
    </source>
</evidence>
<accession>A0A430A4G0</accession>
<dbReference type="InterPro" id="IPR036928">
    <property type="entry name" value="AS_sf"/>
</dbReference>
<dbReference type="PANTHER" id="PTHR11895">
    <property type="entry name" value="TRANSAMIDASE"/>
    <property type="match status" value="1"/>
</dbReference>
<protein>
    <submittedName>
        <fullName evidence="3">Amidase</fullName>
    </submittedName>
</protein>
<name>A0A430A4G0_9ENTE</name>
<evidence type="ECO:0000313" key="4">
    <source>
        <dbReference type="Proteomes" id="UP000287101"/>
    </source>
</evidence>
<comment type="caution">
    <text evidence="3">The sequence shown here is derived from an EMBL/GenBank/DDBJ whole genome shotgun (WGS) entry which is preliminary data.</text>
</comment>
<dbReference type="PANTHER" id="PTHR11895:SF7">
    <property type="entry name" value="GLUTAMYL-TRNA(GLN) AMIDOTRANSFERASE SUBUNIT A, MITOCHONDRIAL"/>
    <property type="match status" value="1"/>
</dbReference>
<dbReference type="Proteomes" id="UP000287101">
    <property type="component" value="Unassembled WGS sequence"/>
</dbReference>
<dbReference type="SUPFAM" id="SSF75304">
    <property type="entry name" value="Amidase signature (AS) enzymes"/>
    <property type="match status" value="1"/>
</dbReference>
<dbReference type="NCBIfam" id="NF005099">
    <property type="entry name" value="PRK06529.1"/>
    <property type="match status" value="1"/>
</dbReference>
<reference evidence="3 4" key="1">
    <citation type="submission" date="2017-05" db="EMBL/GenBank/DDBJ databases">
        <title>Vagococcus spp. assemblies.</title>
        <authorList>
            <person name="Gulvik C.A."/>
        </authorList>
    </citation>
    <scope>NUCLEOTIDE SEQUENCE [LARGE SCALE GENOMIC DNA]</scope>
    <source>
        <strain evidence="3 4">CCUG 41755</strain>
    </source>
</reference>
<dbReference type="Pfam" id="PF01425">
    <property type="entry name" value="Amidase"/>
    <property type="match status" value="1"/>
</dbReference>
<dbReference type="InterPro" id="IPR000120">
    <property type="entry name" value="Amidase"/>
</dbReference>
<dbReference type="InterPro" id="IPR023631">
    <property type="entry name" value="Amidase_dom"/>
</dbReference>
<gene>
    <name evidence="3" type="ORF">CBF31_10320</name>
</gene>
<proteinExistence type="inferred from homology"/>
<dbReference type="GO" id="GO:0003824">
    <property type="term" value="F:catalytic activity"/>
    <property type="evidence" value="ECO:0007669"/>
    <property type="project" value="InterPro"/>
</dbReference>
<dbReference type="EMBL" id="NGJY01000005">
    <property type="protein sequence ID" value="RSU01615.1"/>
    <property type="molecule type" value="Genomic_DNA"/>
</dbReference>
<dbReference type="AlphaFoldDB" id="A0A430A4G0"/>
<sequence>MRDATFWAEQVREKNVSPVELLEETNRKIERLNPLYNAVVEHDLSCALKQAEQSVIEGPFGGVPIALKMLGQDKAGMGSTSGSHLFKEVRSSRTDFFVERLEKNGFIPFGKTNAPEFGFKNVTDPKLYGATKNVWHTDYHAGGSSGGAVSALASGMYPIAAASDGGGSIRIPASFSGVIGLKPTRGSMPTGPSGWRDWQGASINFALTVSMRDTETLFKNMQGNHVAAPYQAPLLKENTSKKQLRIACCATSPIGNKVSDEAMEAYYSACDFLANQGHELVEIPYPVDGMMLIQSYYQMNGAETDNMMSQIEQGLGRALQVDDMEPMSWGIYQYGKKMKAKDYISALGKWDAAAYQMEQLFETFDLFLSPTATGVAPKLETDLQSDAIRQRLSKAESASLEELEQVVFDMFHDSLKITPYTQLANLTGQPSISLPIYVSPLGLPVGVQFMASKGREDLLFQVGREFEVNNQFILPDYYRKESGTI</sequence>
<dbReference type="Gene3D" id="3.90.1300.10">
    <property type="entry name" value="Amidase signature (AS) domain"/>
    <property type="match status" value="1"/>
</dbReference>
<dbReference type="OrthoDB" id="9811471at2"/>
<feature type="domain" description="Amidase" evidence="2">
    <location>
        <begin position="20"/>
        <end position="459"/>
    </location>
</feature>
<evidence type="ECO:0000259" key="2">
    <source>
        <dbReference type="Pfam" id="PF01425"/>
    </source>
</evidence>